<sequence length="43" mass="5297">MQFSLYIRERMFISYSVQDFMHVCALKALNKRIVLVFYDFLFI</sequence>
<dbReference type="AlphaFoldDB" id="A0AB34L9N6"/>
<comment type="caution">
    <text evidence="1">The sequence shown here is derived from an EMBL/GenBank/DDBJ whole genome shotgun (WGS) entry which is preliminary data.</text>
</comment>
<reference evidence="1 2" key="1">
    <citation type="submission" date="2014-04" db="EMBL/GenBank/DDBJ databases">
        <authorList>
            <person name="Sears C."/>
            <person name="Carroll K."/>
            <person name="Sack B.R."/>
            <person name="Qadri F."/>
            <person name="Myers L.L."/>
            <person name="Chung G.-T."/>
            <person name="Escheverria P."/>
            <person name="Fraser C.M."/>
            <person name="Sadzewicz L."/>
            <person name="Shefchek K.A."/>
            <person name="Tallon L."/>
            <person name="Das S.P."/>
            <person name="Daugherty S."/>
            <person name="Mongodin E.F."/>
        </authorList>
    </citation>
    <scope>NUCLEOTIDE SEQUENCE [LARGE SCALE GENOMIC DNA]</scope>
    <source>
        <strain evidence="1 2">3776 D15 i</strain>
    </source>
</reference>
<evidence type="ECO:0000313" key="2">
    <source>
        <dbReference type="Proteomes" id="UP000027850"/>
    </source>
</evidence>
<dbReference type="Proteomes" id="UP000027850">
    <property type="component" value="Unassembled WGS sequence"/>
</dbReference>
<protein>
    <submittedName>
        <fullName evidence="1">Uncharacterized protein</fullName>
    </submittedName>
</protein>
<proteinExistence type="predicted"/>
<evidence type="ECO:0000313" key="1">
    <source>
        <dbReference type="EMBL" id="KDS38617.1"/>
    </source>
</evidence>
<gene>
    <name evidence="1" type="ORF">M091_4845</name>
</gene>
<accession>A0AB34L9N6</accession>
<organism evidence="1 2">
    <name type="scientific">Parabacteroides distasonis str. 3776 D15 i</name>
    <dbReference type="NCBI Taxonomy" id="1339342"/>
    <lineage>
        <taxon>Bacteria</taxon>
        <taxon>Pseudomonadati</taxon>
        <taxon>Bacteroidota</taxon>
        <taxon>Bacteroidia</taxon>
        <taxon>Bacteroidales</taxon>
        <taxon>Tannerellaceae</taxon>
        <taxon>Parabacteroides</taxon>
    </lineage>
</organism>
<name>A0AB34L9N6_PARDI</name>
<dbReference type="EMBL" id="JNHK01000068">
    <property type="protein sequence ID" value="KDS38617.1"/>
    <property type="molecule type" value="Genomic_DNA"/>
</dbReference>